<feature type="non-terminal residue" evidence="4">
    <location>
        <position position="117"/>
    </location>
</feature>
<dbReference type="GO" id="GO:0008395">
    <property type="term" value="F:steroid hydroxylase activity"/>
    <property type="evidence" value="ECO:0007669"/>
    <property type="project" value="TreeGrafter"/>
</dbReference>
<dbReference type="PANTHER" id="PTHR24300:SF397">
    <property type="entry name" value="CYTOCHROME P450 2U1"/>
    <property type="match status" value="1"/>
</dbReference>
<dbReference type="GO" id="GO:0005737">
    <property type="term" value="C:cytoplasm"/>
    <property type="evidence" value="ECO:0007669"/>
    <property type="project" value="TreeGrafter"/>
</dbReference>
<dbReference type="InterPro" id="IPR050182">
    <property type="entry name" value="Cytochrome_P450_fam2"/>
</dbReference>
<reference evidence="4" key="1">
    <citation type="submission" date="2021-06" db="EMBL/GenBank/DDBJ databases">
        <authorList>
            <person name="Hodson N. C."/>
            <person name="Mongue J. A."/>
            <person name="Jaron S. K."/>
        </authorList>
    </citation>
    <scope>NUCLEOTIDE SEQUENCE</scope>
</reference>
<dbReference type="AlphaFoldDB" id="A0A8J2PV28"/>
<evidence type="ECO:0000256" key="3">
    <source>
        <dbReference type="ARBA" id="ARBA00023004"/>
    </source>
</evidence>
<gene>
    <name evidence="4" type="ORF">AFUS01_LOCUS39116</name>
</gene>
<proteinExistence type="inferred from homology"/>
<evidence type="ECO:0000256" key="2">
    <source>
        <dbReference type="ARBA" id="ARBA00022723"/>
    </source>
</evidence>
<evidence type="ECO:0000313" key="5">
    <source>
        <dbReference type="Proteomes" id="UP000708208"/>
    </source>
</evidence>
<organism evidence="4 5">
    <name type="scientific">Allacma fusca</name>
    <dbReference type="NCBI Taxonomy" id="39272"/>
    <lineage>
        <taxon>Eukaryota</taxon>
        <taxon>Metazoa</taxon>
        <taxon>Ecdysozoa</taxon>
        <taxon>Arthropoda</taxon>
        <taxon>Hexapoda</taxon>
        <taxon>Collembola</taxon>
        <taxon>Symphypleona</taxon>
        <taxon>Sminthuridae</taxon>
        <taxon>Allacma</taxon>
    </lineage>
</organism>
<evidence type="ECO:0000256" key="1">
    <source>
        <dbReference type="ARBA" id="ARBA00010617"/>
    </source>
</evidence>
<comment type="similarity">
    <text evidence="1">Belongs to the cytochrome P450 family.</text>
</comment>
<dbReference type="InterPro" id="IPR001128">
    <property type="entry name" value="Cyt_P450"/>
</dbReference>
<dbReference type="PANTHER" id="PTHR24300">
    <property type="entry name" value="CYTOCHROME P450 508A4-RELATED"/>
    <property type="match status" value="1"/>
</dbReference>
<dbReference type="GO" id="GO:0016712">
    <property type="term" value="F:oxidoreductase activity, acting on paired donors, with incorporation or reduction of molecular oxygen, reduced flavin or flavoprotein as one donor, and incorporation of one atom of oxygen"/>
    <property type="evidence" value="ECO:0007669"/>
    <property type="project" value="TreeGrafter"/>
</dbReference>
<comment type="caution">
    <text evidence="4">The sequence shown here is derived from an EMBL/GenBank/DDBJ whole genome shotgun (WGS) entry which is preliminary data.</text>
</comment>
<dbReference type="GO" id="GO:0005506">
    <property type="term" value="F:iron ion binding"/>
    <property type="evidence" value="ECO:0007669"/>
    <property type="project" value="InterPro"/>
</dbReference>
<dbReference type="Proteomes" id="UP000708208">
    <property type="component" value="Unassembled WGS sequence"/>
</dbReference>
<keyword evidence="5" id="KW-1185">Reference proteome</keyword>
<sequence>MQYILNVLDEDLLVTLMDLFIGGTELTGKTLVSALSLLSQHIQVQDKMANEITTLVGSRSIMLSDKQSLPYVEATILEIMRLSRVVTVGLPHAVTEDVVFKGNMGRSGGISSRAVSW</sequence>
<evidence type="ECO:0008006" key="6">
    <source>
        <dbReference type="Google" id="ProtNLM"/>
    </source>
</evidence>
<dbReference type="OrthoDB" id="3945418at2759"/>
<name>A0A8J2PV28_9HEXA</name>
<protein>
    <recommendedName>
        <fullName evidence="6">Cytochrome P450</fullName>
    </recommendedName>
</protein>
<dbReference type="Pfam" id="PF00067">
    <property type="entry name" value="p450"/>
    <property type="match status" value="1"/>
</dbReference>
<evidence type="ECO:0000313" key="4">
    <source>
        <dbReference type="EMBL" id="CAG7829242.1"/>
    </source>
</evidence>
<dbReference type="GO" id="GO:0006082">
    <property type="term" value="P:organic acid metabolic process"/>
    <property type="evidence" value="ECO:0007669"/>
    <property type="project" value="TreeGrafter"/>
</dbReference>
<dbReference type="GO" id="GO:0020037">
    <property type="term" value="F:heme binding"/>
    <property type="evidence" value="ECO:0007669"/>
    <property type="project" value="InterPro"/>
</dbReference>
<keyword evidence="3" id="KW-0408">Iron</keyword>
<dbReference type="GO" id="GO:0006805">
    <property type="term" value="P:xenobiotic metabolic process"/>
    <property type="evidence" value="ECO:0007669"/>
    <property type="project" value="TreeGrafter"/>
</dbReference>
<keyword evidence="2" id="KW-0479">Metal-binding</keyword>
<dbReference type="EMBL" id="CAJVCH010550680">
    <property type="protein sequence ID" value="CAG7829242.1"/>
    <property type="molecule type" value="Genomic_DNA"/>
</dbReference>
<accession>A0A8J2PV28</accession>